<organism evidence="1 2">
    <name type="scientific">Dyella mobilis</name>
    <dbReference type="NCBI Taxonomy" id="1849582"/>
    <lineage>
        <taxon>Bacteria</taxon>
        <taxon>Pseudomonadati</taxon>
        <taxon>Pseudomonadota</taxon>
        <taxon>Gammaproteobacteria</taxon>
        <taxon>Lysobacterales</taxon>
        <taxon>Rhodanobacteraceae</taxon>
        <taxon>Dyella</taxon>
    </lineage>
</organism>
<accession>A0ABS2KC14</accession>
<dbReference type="RefSeq" id="WP_204630349.1">
    <property type="nucleotide sequence ID" value="NZ_BSOC01000006.1"/>
</dbReference>
<protein>
    <submittedName>
        <fullName evidence="1">Uncharacterized protein</fullName>
    </submittedName>
</protein>
<sequence>MAVYFHTKKAQMLLDAFNTRIDQHEAKGKITTWRRLKLDYYTHVAQQWAGKAFFRATVDDELLRFNIIKPENASIPADVYAYYHGHLIETFINHFAHDFESATATPSPRIGDRVA</sequence>
<dbReference type="EMBL" id="JADIKF010000035">
    <property type="protein sequence ID" value="MBM7128730.1"/>
    <property type="molecule type" value="Genomic_DNA"/>
</dbReference>
<evidence type="ECO:0000313" key="2">
    <source>
        <dbReference type="Proteomes" id="UP001430193"/>
    </source>
</evidence>
<dbReference type="Proteomes" id="UP001430193">
    <property type="component" value="Unassembled WGS sequence"/>
</dbReference>
<proteinExistence type="predicted"/>
<gene>
    <name evidence="1" type="ORF">ISS99_04265</name>
</gene>
<evidence type="ECO:0000313" key="1">
    <source>
        <dbReference type="EMBL" id="MBM7128730.1"/>
    </source>
</evidence>
<comment type="caution">
    <text evidence="1">The sequence shown here is derived from an EMBL/GenBank/DDBJ whole genome shotgun (WGS) entry which is preliminary data.</text>
</comment>
<reference evidence="1" key="1">
    <citation type="submission" date="2020-10" db="EMBL/GenBank/DDBJ databases">
        <title>Phylogeny of dyella-like bacteria.</title>
        <authorList>
            <person name="Fu J."/>
        </authorList>
    </citation>
    <scope>NUCLEOTIDE SEQUENCE</scope>
    <source>
        <strain evidence="1">DHON07</strain>
    </source>
</reference>
<name>A0ABS2KC14_9GAMM</name>
<keyword evidence="2" id="KW-1185">Reference proteome</keyword>